<feature type="compositionally biased region" description="Acidic residues" evidence="1">
    <location>
        <begin position="203"/>
        <end position="220"/>
    </location>
</feature>
<protein>
    <submittedName>
        <fullName evidence="2">Uncharacterized protein</fullName>
    </submittedName>
</protein>
<dbReference type="Gene3D" id="4.10.1080.10">
    <property type="entry name" value="TSP type-3 repeat"/>
    <property type="match status" value="1"/>
</dbReference>
<proteinExistence type="predicted"/>
<reference evidence="2 3" key="1">
    <citation type="submission" date="2023-09" db="EMBL/GenBank/DDBJ databases">
        <authorList>
            <person name="Rey-Velasco X."/>
        </authorList>
    </citation>
    <scope>NUCLEOTIDE SEQUENCE [LARGE SCALE GENOMIC DNA]</scope>
    <source>
        <strain evidence="2 3">F363</strain>
    </source>
</reference>
<feature type="compositionally biased region" description="Acidic residues" evidence="1">
    <location>
        <begin position="135"/>
        <end position="156"/>
    </location>
</feature>
<dbReference type="RefSeq" id="WP_311536400.1">
    <property type="nucleotide sequence ID" value="NZ_JAVRHQ010000034.1"/>
</dbReference>
<evidence type="ECO:0000313" key="3">
    <source>
        <dbReference type="Proteomes" id="UP001262889"/>
    </source>
</evidence>
<dbReference type="EMBL" id="JAVRHQ010000034">
    <property type="protein sequence ID" value="MDT0644785.1"/>
    <property type="molecule type" value="Genomic_DNA"/>
</dbReference>
<feature type="region of interest" description="Disordered" evidence="1">
    <location>
        <begin position="316"/>
        <end position="340"/>
    </location>
</feature>
<dbReference type="InterPro" id="IPR028974">
    <property type="entry name" value="TSP_type-3_rpt"/>
</dbReference>
<feature type="compositionally biased region" description="Acidic residues" evidence="1">
    <location>
        <begin position="164"/>
        <end position="180"/>
    </location>
</feature>
<comment type="caution">
    <text evidence="2">The sequence shown here is derived from an EMBL/GenBank/DDBJ whole genome shotgun (WGS) entry which is preliminary data.</text>
</comment>
<organism evidence="2 3">
    <name type="scientific">Autumnicola tepida</name>
    <dbReference type="NCBI Taxonomy" id="3075595"/>
    <lineage>
        <taxon>Bacteria</taxon>
        <taxon>Pseudomonadati</taxon>
        <taxon>Bacteroidota</taxon>
        <taxon>Flavobacteriia</taxon>
        <taxon>Flavobacteriales</taxon>
        <taxon>Flavobacteriaceae</taxon>
        <taxon>Autumnicola</taxon>
    </lineage>
</organism>
<name>A0ABU3CFL2_9FLAO</name>
<keyword evidence="3" id="KW-1185">Reference proteome</keyword>
<dbReference type="Proteomes" id="UP001262889">
    <property type="component" value="Unassembled WGS sequence"/>
</dbReference>
<accession>A0ABU3CFL2</accession>
<evidence type="ECO:0000256" key="1">
    <source>
        <dbReference type="SAM" id="MobiDB-lite"/>
    </source>
</evidence>
<sequence length="340" mass="38063">MKKIFGLILLGSILLSCDSGEIVVTSFDLEDSDLRLCGLETKVLYTTNSQDVYESMSLVLKNSAISTAEDRLRSETGDESLTLSSTNRLIYRIYNDEVPTSYFCSDIPPSNPEVLEEYVSSSRGTININTYYMDENGEADSDGDDLSNIEEGFDIDGENHLDSDGDGIPDYLDIDDDNDNVETSRELENPDGDPTTGEGEFRDTDEDGIPNYLDTDDDGDGSPTRNEVEIDPDSENSVLRPAINLNGADIPYYLDRSAAISEENDTFLENEIDRSIRTYITIRDFSLIKQDESGEEIKFARYDLGYFDETLEVIYNQPGEDEDTGEEVDEETDDDETDTE</sequence>
<evidence type="ECO:0000313" key="2">
    <source>
        <dbReference type="EMBL" id="MDT0644785.1"/>
    </source>
</evidence>
<feature type="region of interest" description="Disordered" evidence="1">
    <location>
        <begin position="134"/>
        <end position="234"/>
    </location>
</feature>
<dbReference type="SUPFAM" id="SSF103647">
    <property type="entry name" value="TSP type-3 repeat"/>
    <property type="match status" value="1"/>
</dbReference>
<gene>
    <name evidence="2" type="ORF">RM553_18235</name>
</gene>
<dbReference type="PROSITE" id="PS51257">
    <property type="entry name" value="PROKAR_LIPOPROTEIN"/>
    <property type="match status" value="1"/>
</dbReference>
<feature type="compositionally biased region" description="Acidic residues" evidence="1">
    <location>
        <begin position="319"/>
        <end position="340"/>
    </location>
</feature>